<evidence type="ECO:0000256" key="1">
    <source>
        <dbReference type="ARBA" id="ARBA00001774"/>
    </source>
</evidence>
<evidence type="ECO:0000313" key="10">
    <source>
        <dbReference type="EMBL" id="PWN38020.1"/>
    </source>
</evidence>
<reference evidence="10 11" key="1">
    <citation type="journal article" date="2018" name="Mol. Biol. Evol.">
        <title>Broad Genomic Sampling Reveals a Smut Pathogenic Ancestry of the Fungal Clade Ustilaginomycotina.</title>
        <authorList>
            <person name="Kijpornyongpan T."/>
            <person name="Mondo S.J."/>
            <person name="Barry K."/>
            <person name="Sandor L."/>
            <person name="Lee J."/>
            <person name="Lipzen A."/>
            <person name="Pangilinan J."/>
            <person name="LaButti K."/>
            <person name="Hainaut M."/>
            <person name="Henrissat B."/>
            <person name="Grigoriev I.V."/>
            <person name="Spatafora J.W."/>
            <person name="Aime M.C."/>
        </authorList>
    </citation>
    <scope>NUCLEOTIDE SEQUENCE [LARGE SCALE GENOMIC DNA]</scope>
    <source>
        <strain evidence="10 11">MCA 3882</strain>
    </source>
</reference>
<dbReference type="EC" id="2.7.1.158" evidence="2 8"/>
<dbReference type="EMBL" id="KZ819602">
    <property type="protein sequence ID" value="PWN38020.1"/>
    <property type="molecule type" value="Genomic_DNA"/>
</dbReference>
<gene>
    <name evidence="10" type="ORF">FA14DRAFT_170767</name>
</gene>
<dbReference type="GO" id="GO:0005634">
    <property type="term" value="C:nucleus"/>
    <property type="evidence" value="ECO:0007669"/>
    <property type="project" value="TreeGrafter"/>
</dbReference>
<sequence>MPPTPFHPTHTTPFKSSISSSQQAKRREALQSTNPTSTQGDSWPIPVNADQLDARHWTYLAEGGKNLLLRYTGPDVYPFVNTRDGRRMALRIGKSSRQQLNDKGASISSEPSSSSSNIQQKGGDEQEIDSEEWQERILLPDLADAGSDELVPPLIRVESTKALNSFLRFIISKIEGLRPIERRLKTGIDADKPSEVFITEDLSAPIPNHPCLILEIKPKCGFLPKEGDAWKQSTSRFRMHSVLKGDAKLTKEEFEALYDPLDLYSGQPDRVEKAATALYASWQQGRENNLRIFLDGKKVEHPTSVIEGGAGIMEQAETLTKKLYNDPNLNLAQAVARILASEQVQTILKRLRTLQQRYDPIDVEGVDKEAQRQEGKSLLDRTDEMSISLAEYESMLAKVGSGEKNLSLRELIASFLLSTSYKDCSLFIRISDGPNEPVIHTHLVDLDPKPVVKLPYLLSIDREITKTFTEWAKDVQL</sequence>
<protein>
    <recommendedName>
        <fullName evidence="3 8">Inositol-pentakisphosphate 2-kinase</fullName>
        <ecNumber evidence="2 8">2.7.1.158</ecNumber>
    </recommendedName>
</protein>
<comment type="catalytic activity">
    <reaction evidence="1 8">
        <text>1D-myo-inositol 1,3,4,5,6-pentakisphosphate + ATP = 1D-myo-inositol hexakisphosphate + ADP + H(+)</text>
        <dbReference type="Rhea" id="RHEA:20313"/>
        <dbReference type="ChEBI" id="CHEBI:15378"/>
        <dbReference type="ChEBI" id="CHEBI:30616"/>
        <dbReference type="ChEBI" id="CHEBI:57733"/>
        <dbReference type="ChEBI" id="CHEBI:58130"/>
        <dbReference type="ChEBI" id="CHEBI:456216"/>
        <dbReference type="EC" id="2.7.1.158"/>
    </reaction>
</comment>
<evidence type="ECO:0000256" key="5">
    <source>
        <dbReference type="ARBA" id="ARBA00022741"/>
    </source>
</evidence>
<dbReference type="GO" id="GO:0035299">
    <property type="term" value="F:inositol-1,3,4,5,6-pentakisphosphate 2-kinase activity"/>
    <property type="evidence" value="ECO:0007669"/>
    <property type="project" value="UniProtKB-EC"/>
</dbReference>
<dbReference type="PANTHER" id="PTHR14456:SF2">
    <property type="entry name" value="INOSITOL-PENTAKISPHOSPHATE 2-KINASE"/>
    <property type="match status" value="1"/>
</dbReference>
<dbReference type="GO" id="GO:0005524">
    <property type="term" value="F:ATP binding"/>
    <property type="evidence" value="ECO:0007669"/>
    <property type="project" value="UniProtKB-KW"/>
</dbReference>
<dbReference type="AlphaFoldDB" id="A0A316VKG6"/>
<evidence type="ECO:0000256" key="8">
    <source>
        <dbReference type="RuleBase" id="RU364126"/>
    </source>
</evidence>
<keyword evidence="7 8" id="KW-0067">ATP-binding</keyword>
<feature type="region of interest" description="Disordered" evidence="9">
    <location>
        <begin position="92"/>
        <end position="130"/>
    </location>
</feature>
<comment type="domain">
    <text evidence="8">The EXKPK motif is conserved in inositol-pentakisphosphate 2-kinases of both family 1 and 2.</text>
</comment>
<dbReference type="Proteomes" id="UP000245771">
    <property type="component" value="Unassembled WGS sequence"/>
</dbReference>
<evidence type="ECO:0000256" key="2">
    <source>
        <dbReference type="ARBA" id="ARBA00012023"/>
    </source>
</evidence>
<evidence type="ECO:0000256" key="7">
    <source>
        <dbReference type="ARBA" id="ARBA00022840"/>
    </source>
</evidence>
<dbReference type="GeneID" id="37022075"/>
<evidence type="ECO:0000256" key="9">
    <source>
        <dbReference type="SAM" id="MobiDB-lite"/>
    </source>
</evidence>
<dbReference type="InterPro" id="IPR009286">
    <property type="entry name" value="Ins_P5_2-kin"/>
</dbReference>
<evidence type="ECO:0000313" key="11">
    <source>
        <dbReference type="Proteomes" id="UP000245771"/>
    </source>
</evidence>
<keyword evidence="4 8" id="KW-0808">Transferase</keyword>
<evidence type="ECO:0000256" key="6">
    <source>
        <dbReference type="ARBA" id="ARBA00022777"/>
    </source>
</evidence>
<dbReference type="InterPro" id="IPR043001">
    <property type="entry name" value="IP5_2-K_N_lobe"/>
</dbReference>
<dbReference type="InParanoid" id="A0A316VKG6"/>
<dbReference type="GO" id="GO:0032958">
    <property type="term" value="P:inositol phosphate biosynthetic process"/>
    <property type="evidence" value="ECO:0007669"/>
    <property type="project" value="TreeGrafter"/>
</dbReference>
<comment type="function">
    <text evidence="8">Phosphorylates Ins(1,3,4,5,6)P5 at position 2 to form Ins(1,2,3,4,5,6)P6 (InsP6 or phytate).</text>
</comment>
<accession>A0A316VKG6</accession>
<evidence type="ECO:0000256" key="4">
    <source>
        <dbReference type="ARBA" id="ARBA00022679"/>
    </source>
</evidence>
<dbReference type="STRING" id="1280837.A0A316VKG6"/>
<dbReference type="OrthoDB" id="272370at2759"/>
<dbReference type="Pfam" id="PF06090">
    <property type="entry name" value="Ins_P5_2-kin"/>
    <property type="match status" value="1"/>
</dbReference>
<feature type="region of interest" description="Disordered" evidence="9">
    <location>
        <begin position="1"/>
        <end position="47"/>
    </location>
</feature>
<feature type="compositionally biased region" description="Polar residues" evidence="9">
    <location>
        <begin position="30"/>
        <end position="41"/>
    </location>
</feature>
<evidence type="ECO:0000256" key="3">
    <source>
        <dbReference type="ARBA" id="ARBA00014846"/>
    </source>
</evidence>
<feature type="compositionally biased region" description="Low complexity" evidence="9">
    <location>
        <begin position="106"/>
        <end position="116"/>
    </location>
</feature>
<dbReference type="Gene3D" id="3.30.200.110">
    <property type="entry name" value="Inositol-pentakisphosphate 2-kinase, N-lobe"/>
    <property type="match status" value="1"/>
</dbReference>
<organism evidence="10 11">
    <name type="scientific">Meira miltonrushii</name>
    <dbReference type="NCBI Taxonomy" id="1280837"/>
    <lineage>
        <taxon>Eukaryota</taxon>
        <taxon>Fungi</taxon>
        <taxon>Dikarya</taxon>
        <taxon>Basidiomycota</taxon>
        <taxon>Ustilaginomycotina</taxon>
        <taxon>Exobasidiomycetes</taxon>
        <taxon>Exobasidiales</taxon>
        <taxon>Brachybasidiaceae</taxon>
        <taxon>Meira</taxon>
    </lineage>
</organism>
<dbReference type="PANTHER" id="PTHR14456">
    <property type="entry name" value="INOSITOL POLYPHOSPHATE KINASE 1"/>
    <property type="match status" value="1"/>
</dbReference>
<proteinExistence type="predicted"/>
<keyword evidence="11" id="KW-1185">Reference proteome</keyword>
<dbReference type="RefSeq" id="XP_025358322.1">
    <property type="nucleotide sequence ID" value="XM_025500294.1"/>
</dbReference>
<name>A0A316VKG6_9BASI</name>
<keyword evidence="6 8" id="KW-0418">Kinase</keyword>
<keyword evidence="5 8" id="KW-0547">Nucleotide-binding</keyword>